<feature type="compositionally biased region" description="Polar residues" evidence="4">
    <location>
        <begin position="301"/>
        <end position="314"/>
    </location>
</feature>
<dbReference type="InterPro" id="IPR032675">
    <property type="entry name" value="LRR_dom_sf"/>
</dbReference>
<dbReference type="PANTHER" id="PTHR11017:SF565">
    <property type="entry name" value="TIR DOMAIN-CONTAINING PROTEIN"/>
    <property type="match status" value="1"/>
</dbReference>
<feature type="compositionally biased region" description="Polar residues" evidence="4">
    <location>
        <begin position="101"/>
        <end position="111"/>
    </location>
</feature>
<dbReference type="SUPFAM" id="SSF52540">
    <property type="entry name" value="P-loop containing nucleoside triphosphate hydrolases"/>
    <property type="match status" value="1"/>
</dbReference>
<dbReference type="InterPro" id="IPR000157">
    <property type="entry name" value="TIR_dom"/>
</dbReference>
<dbReference type="SUPFAM" id="SSF52200">
    <property type="entry name" value="Toll/Interleukin receptor TIR domain"/>
    <property type="match status" value="1"/>
</dbReference>
<feature type="compositionally biased region" description="Polar residues" evidence="4">
    <location>
        <begin position="187"/>
        <end position="196"/>
    </location>
</feature>
<dbReference type="Pfam" id="PF00931">
    <property type="entry name" value="NB-ARC"/>
    <property type="match status" value="1"/>
</dbReference>
<dbReference type="Proteomes" id="UP000266723">
    <property type="component" value="Unassembled WGS sequence"/>
</dbReference>
<dbReference type="Pfam" id="PF07725">
    <property type="entry name" value="LRR_3"/>
    <property type="match status" value="1"/>
</dbReference>
<dbReference type="InterPro" id="IPR035897">
    <property type="entry name" value="Toll_tir_struct_dom_sf"/>
</dbReference>
<evidence type="ECO:0000313" key="7">
    <source>
        <dbReference type="Proteomes" id="UP000266723"/>
    </source>
</evidence>
<proteinExistence type="predicted"/>
<dbReference type="InterPro" id="IPR044974">
    <property type="entry name" value="Disease_R_plants"/>
</dbReference>
<evidence type="ECO:0000256" key="1">
    <source>
        <dbReference type="ARBA" id="ARBA00022614"/>
    </source>
</evidence>
<dbReference type="SMART" id="SM00382">
    <property type="entry name" value="AAA"/>
    <property type="match status" value="1"/>
</dbReference>
<reference evidence="6 7" key="1">
    <citation type="journal article" date="2020" name="BMC Genomics">
        <title>Intraspecific diversification of the crop wild relative Brassica cretica Lam. using demographic model selection.</title>
        <authorList>
            <person name="Kioukis A."/>
            <person name="Michalopoulou V.A."/>
            <person name="Briers L."/>
            <person name="Pirintsos S."/>
            <person name="Studholme D.J."/>
            <person name="Pavlidis P."/>
            <person name="Sarris P.F."/>
        </authorList>
    </citation>
    <scope>NUCLEOTIDE SEQUENCE [LARGE SCALE GENOMIC DNA]</scope>
    <source>
        <strain evidence="7">cv. PFS-1207/04</strain>
    </source>
</reference>
<feature type="region of interest" description="Disordered" evidence="4">
    <location>
        <begin position="100"/>
        <end position="314"/>
    </location>
</feature>
<feature type="compositionally biased region" description="Basic and acidic residues" evidence="4">
    <location>
        <begin position="1"/>
        <end position="17"/>
    </location>
</feature>
<evidence type="ECO:0000313" key="6">
    <source>
        <dbReference type="EMBL" id="KAF3527319.1"/>
    </source>
</evidence>
<dbReference type="Gene3D" id="3.40.50.10140">
    <property type="entry name" value="Toll/interleukin-1 receptor homology (TIR) domain"/>
    <property type="match status" value="1"/>
</dbReference>
<keyword evidence="3" id="KW-0520">NAD</keyword>
<keyword evidence="2" id="KW-0677">Repeat</keyword>
<evidence type="ECO:0000256" key="3">
    <source>
        <dbReference type="ARBA" id="ARBA00023027"/>
    </source>
</evidence>
<evidence type="ECO:0000259" key="5">
    <source>
        <dbReference type="PROSITE" id="PS50104"/>
    </source>
</evidence>
<feature type="compositionally biased region" description="Low complexity" evidence="4">
    <location>
        <begin position="24"/>
        <end position="35"/>
    </location>
</feature>
<feature type="region of interest" description="Disordered" evidence="4">
    <location>
        <begin position="334"/>
        <end position="384"/>
    </location>
</feature>
<keyword evidence="1" id="KW-0433">Leucine-rich repeat</keyword>
<sequence>MEPLNHLDSDKNTDKVKKPQTGEVSGSKSKVVSQVLDPSENMARPCATDQVSGSHSKVVSQVLDPLENMARSCATDQVSGSQSKVVSQLLDPLENMARSCATDQVSGSQSKVADVQPGEASATDHLDSPGNMSESSAPGGSKRRAVSPGNMSESSAPGGSKRRAVSPGNMSESSAPGGSKRRAVSPGNMSESSAPGSSKRRAVSPGNMSESSAPGRSKRRAVSPVSMSESSAPGRSKRMTVSPGNMSESSAPGGSKRRAVSPGNMSESSAPGRSKRRTVSPVSMSESSAPGRSTRRAVTPGNMSESSPPGNMIESSAEGQAFLSQINVADEEFDSTGSMGELSTEGQTVGPQRNFYDEEEHDSPESMGEYSDTDAAVSSNRSDVSSTSSAEYDVVFRYRKGYIRNSFNCHLRAALSKRGFSVTEDIDEVSTQVQTVDAAPECKVLIVFFTSRYVPSNLPTILEHQRRKDLVVFPIFDGVSPSGLINNNESFVLQDEPKRWWDALKEISQMSGYILTDNSESELIDEIVGDVSKALCSTEKKHIIGIDRQVDEILSLMCIEFPDVRSIGLWGPVGIGKTTVAEEICRRISSQYETCIFLADLHENVELKGRDAVSEELLTKVLGVDPHLLRISDIKESFLRSRLQRKKVLIVLDNVNSFRDVETYLGKLKYFGSGSRIIVTSRNRRVFVQTKVDHVYEVKPLDISNSLSLLHSGVLQSVFSQESYMPRLLELVKFAHGNPQVLQFFGEERSSRPGTSAIEGMFLDMSTLRLGANPNVFEKMCNLRLLKFNRSEVRKNSGVSLPHGLAYLPTKLRLLHWEYYPLSSLPPSFDPKNLVELNLPNSCAKKLWKGKKALFKDTVPPSCSSLEWFPDLSRKMKCLKYLDLSRTAIKELPSSISYLTALEELRFVGCKSLVRLPDNAWSLRFKVEFRQIDTEKNRIGGRTRRVCQTAEILISGIWWGVVLRSRPDGNQELVHVQAMGHLVRLVVSDWHRLAPRTWKFDTDHTDVKHNVVLKENETYDAVMEMIPRDYTTPPVNILEDRDVELFMTVKMDYVDLQMCIAFGHADVDRYQMMCRESTGWQMTEQRWSRQNQSIGERAKVDAICTHEQMEEIRKNVLSLTRSEINQNLINGDGIQFETDSSDKMDVFTPTSDEITRLEEMASEPPQQTSLTLAI</sequence>
<dbReference type="InterPro" id="IPR003593">
    <property type="entry name" value="AAA+_ATPase"/>
</dbReference>
<gene>
    <name evidence="6" type="ORF">DY000_02037977</name>
</gene>
<dbReference type="SUPFAM" id="SSF52058">
    <property type="entry name" value="L domain-like"/>
    <property type="match status" value="1"/>
</dbReference>
<organism evidence="6 7">
    <name type="scientific">Brassica cretica</name>
    <name type="common">Mustard</name>
    <dbReference type="NCBI Taxonomy" id="69181"/>
    <lineage>
        <taxon>Eukaryota</taxon>
        <taxon>Viridiplantae</taxon>
        <taxon>Streptophyta</taxon>
        <taxon>Embryophyta</taxon>
        <taxon>Tracheophyta</taxon>
        <taxon>Spermatophyta</taxon>
        <taxon>Magnoliopsida</taxon>
        <taxon>eudicotyledons</taxon>
        <taxon>Gunneridae</taxon>
        <taxon>Pentapetalae</taxon>
        <taxon>rosids</taxon>
        <taxon>malvids</taxon>
        <taxon>Brassicales</taxon>
        <taxon>Brassicaceae</taxon>
        <taxon>Brassiceae</taxon>
        <taxon>Brassica</taxon>
    </lineage>
</organism>
<protein>
    <recommendedName>
        <fullName evidence="5">TIR domain-containing protein</fullName>
    </recommendedName>
</protein>
<feature type="non-terminal residue" evidence="6">
    <location>
        <position position="1174"/>
    </location>
</feature>
<accession>A0ABQ7B442</accession>
<dbReference type="InterPro" id="IPR027417">
    <property type="entry name" value="P-loop_NTPase"/>
</dbReference>
<feature type="domain" description="TIR" evidence="5">
    <location>
        <begin position="390"/>
        <end position="535"/>
    </location>
</feature>
<dbReference type="EMBL" id="QGKV02001507">
    <property type="protein sequence ID" value="KAF3527319.1"/>
    <property type="molecule type" value="Genomic_DNA"/>
</dbReference>
<dbReference type="PROSITE" id="PS50104">
    <property type="entry name" value="TIR"/>
    <property type="match status" value="1"/>
</dbReference>
<dbReference type="InterPro" id="IPR011713">
    <property type="entry name" value="Leu-rich_rpt_3"/>
</dbReference>
<comment type="caution">
    <text evidence="6">The sequence shown here is derived from an EMBL/GenBank/DDBJ whole genome shotgun (WGS) entry which is preliminary data.</text>
</comment>
<feature type="region of interest" description="Disordered" evidence="4">
    <location>
        <begin position="1"/>
        <end position="56"/>
    </location>
</feature>
<feature type="compositionally biased region" description="Polar residues" evidence="4">
    <location>
        <begin position="242"/>
        <end position="252"/>
    </location>
</feature>
<keyword evidence="7" id="KW-1185">Reference proteome</keyword>
<dbReference type="Gene3D" id="3.40.50.300">
    <property type="entry name" value="P-loop containing nucleotide triphosphate hydrolases"/>
    <property type="match status" value="1"/>
</dbReference>
<dbReference type="Gene3D" id="3.80.10.10">
    <property type="entry name" value="Ribonuclease Inhibitor"/>
    <property type="match status" value="1"/>
</dbReference>
<evidence type="ECO:0000256" key="2">
    <source>
        <dbReference type="ARBA" id="ARBA00022737"/>
    </source>
</evidence>
<name>A0ABQ7B442_BRACR</name>
<dbReference type="InterPro" id="IPR002182">
    <property type="entry name" value="NB-ARC"/>
</dbReference>
<dbReference type="PANTHER" id="PTHR11017">
    <property type="entry name" value="LEUCINE-RICH REPEAT-CONTAINING PROTEIN"/>
    <property type="match status" value="1"/>
</dbReference>
<dbReference type="PRINTS" id="PR00364">
    <property type="entry name" value="DISEASERSIST"/>
</dbReference>
<evidence type="ECO:0000256" key="4">
    <source>
        <dbReference type="SAM" id="MobiDB-lite"/>
    </source>
</evidence>
<feature type="compositionally biased region" description="Polar residues" evidence="4">
    <location>
        <begin position="280"/>
        <end position="291"/>
    </location>
</feature>